<dbReference type="Pfam" id="PF07690">
    <property type="entry name" value="MFS_1"/>
    <property type="match status" value="1"/>
</dbReference>
<keyword evidence="9" id="KW-1185">Reference proteome</keyword>
<protein>
    <submittedName>
        <fullName evidence="8">MFS family permease</fullName>
    </submittedName>
</protein>
<keyword evidence="3" id="KW-1003">Cell membrane</keyword>
<dbReference type="RefSeq" id="WP_310344854.1">
    <property type="nucleotide sequence ID" value="NZ_JAVDXO010000009.1"/>
</dbReference>
<organism evidence="8 9">
    <name type="scientific">Rhodoferax saidenbachensis</name>
    <dbReference type="NCBI Taxonomy" id="1484693"/>
    <lineage>
        <taxon>Bacteria</taxon>
        <taxon>Pseudomonadati</taxon>
        <taxon>Pseudomonadota</taxon>
        <taxon>Betaproteobacteria</taxon>
        <taxon>Burkholderiales</taxon>
        <taxon>Comamonadaceae</taxon>
        <taxon>Rhodoferax</taxon>
    </lineage>
</organism>
<dbReference type="EMBL" id="JAVDXO010000009">
    <property type="protein sequence ID" value="MDR7308059.1"/>
    <property type="molecule type" value="Genomic_DNA"/>
</dbReference>
<keyword evidence="2" id="KW-0813">Transport</keyword>
<feature type="transmembrane region" description="Helical" evidence="7">
    <location>
        <begin position="224"/>
        <end position="250"/>
    </location>
</feature>
<accession>A0ABU1ZR85</accession>
<feature type="transmembrane region" description="Helical" evidence="7">
    <location>
        <begin position="348"/>
        <end position="367"/>
    </location>
</feature>
<name>A0ABU1ZR85_9BURK</name>
<evidence type="ECO:0000256" key="1">
    <source>
        <dbReference type="ARBA" id="ARBA00004651"/>
    </source>
</evidence>
<dbReference type="Proteomes" id="UP001268089">
    <property type="component" value="Unassembled WGS sequence"/>
</dbReference>
<evidence type="ECO:0000256" key="7">
    <source>
        <dbReference type="SAM" id="Phobius"/>
    </source>
</evidence>
<sequence>MLRTHHLLFYASLLLSRLADQILLFLVPLVVYQQTGSASWTGIAFFVETLTRFVAFPVCGVLSDRHPPMRLLRQSQALRALSCAAGLAAGFTLNGQAALVALVLVSAACGVFTTQGVMAREVLLPHIFPGERFERVLAHAQIADQLGMVAGPAVAAAALALWPWQGVLGCSALLFLLADVGLAWWQRQHTGTLPQGRSTQGESWWVPLRTALRHIVQLPGLKPLIALAAGVNLVVGVTQATAAAMVTGLLAQSDGVYAQLQTAGAMVTVLVLAWVARVHWRGHTLGVWSYTLLLAGGLMTAWAVHPMVYALGFLLVIGFDKMFSVYIRAGRQRIIPPQDFGKTSGVVVLLNNLTQPLAGLAVGLGAQGADARGVITVLVVGMGLIGGAVLWIGRATASPKQIS</sequence>
<dbReference type="Gene3D" id="1.20.1250.20">
    <property type="entry name" value="MFS general substrate transporter like domains"/>
    <property type="match status" value="1"/>
</dbReference>
<feature type="transmembrane region" description="Helical" evidence="7">
    <location>
        <begin position="373"/>
        <end position="393"/>
    </location>
</feature>
<gene>
    <name evidence="8" type="ORF">J2X15_003368</name>
</gene>
<dbReference type="PANTHER" id="PTHR23513">
    <property type="entry name" value="INTEGRAL MEMBRANE EFFLUX PROTEIN-RELATED"/>
    <property type="match status" value="1"/>
</dbReference>
<evidence type="ECO:0000256" key="2">
    <source>
        <dbReference type="ARBA" id="ARBA00022448"/>
    </source>
</evidence>
<proteinExistence type="predicted"/>
<evidence type="ECO:0000256" key="5">
    <source>
        <dbReference type="ARBA" id="ARBA00022989"/>
    </source>
</evidence>
<evidence type="ECO:0000256" key="6">
    <source>
        <dbReference type="ARBA" id="ARBA00023136"/>
    </source>
</evidence>
<feature type="transmembrane region" description="Helical" evidence="7">
    <location>
        <begin position="310"/>
        <end position="327"/>
    </location>
</feature>
<evidence type="ECO:0000313" key="8">
    <source>
        <dbReference type="EMBL" id="MDR7308059.1"/>
    </source>
</evidence>
<comment type="caution">
    <text evidence="8">The sequence shown here is derived from an EMBL/GenBank/DDBJ whole genome shotgun (WGS) entry which is preliminary data.</text>
</comment>
<evidence type="ECO:0000256" key="4">
    <source>
        <dbReference type="ARBA" id="ARBA00022692"/>
    </source>
</evidence>
<keyword evidence="4 7" id="KW-0812">Transmembrane</keyword>
<evidence type="ECO:0000256" key="3">
    <source>
        <dbReference type="ARBA" id="ARBA00022475"/>
    </source>
</evidence>
<feature type="transmembrane region" description="Helical" evidence="7">
    <location>
        <begin position="287"/>
        <end position="304"/>
    </location>
</feature>
<dbReference type="InterPro" id="IPR011701">
    <property type="entry name" value="MFS"/>
</dbReference>
<dbReference type="InterPro" id="IPR036259">
    <property type="entry name" value="MFS_trans_sf"/>
</dbReference>
<dbReference type="SUPFAM" id="SSF103473">
    <property type="entry name" value="MFS general substrate transporter"/>
    <property type="match status" value="1"/>
</dbReference>
<keyword evidence="5 7" id="KW-1133">Transmembrane helix</keyword>
<evidence type="ECO:0000313" key="9">
    <source>
        <dbReference type="Proteomes" id="UP001268089"/>
    </source>
</evidence>
<reference evidence="8 9" key="1">
    <citation type="submission" date="2023-07" db="EMBL/GenBank/DDBJ databases">
        <title>Sorghum-associated microbial communities from plants grown in Nebraska, USA.</title>
        <authorList>
            <person name="Schachtman D."/>
        </authorList>
    </citation>
    <scope>NUCLEOTIDE SEQUENCE [LARGE SCALE GENOMIC DNA]</scope>
    <source>
        <strain evidence="8 9">BE308</strain>
    </source>
</reference>
<feature type="transmembrane region" description="Helical" evidence="7">
    <location>
        <begin position="256"/>
        <end position="275"/>
    </location>
</feature>
<feature type="transmembrane region" description="Helical" evidence="7">
    <location>
        <begin position="43"/>
        <end position="64"/>
    </location>
</feature>
<keyword evidence="6 7" id="KW-0472">Membrane</keyword>
<feature type="transmembrane region" description="Helical" evidence="7">
    <location>
        <begin position="166"/>
        <end position="185"/>
    </location>
</feature>
<comment type="subcellular location">
    <subcellularLocation>
        <location evidence="1">Cell membrane</location>
        <topology evidence="1">Multi-pass membrane protein</topology>
    </subcellularLocation>
</comment>
<dbReference type="PANTHER" id="PTHR23513:SF9">
    <property type="entry name" value="ENTEROBACTIN EXPORTER ENTS"/>
    <property type="match status" value="1"/>
</dbReference>